<gene>
    <name evidence="1" type="ORF">RMCB_0476</name>
</gene>
<accession>A0A100VUT5</accession>
<reference evidence="2" key="1">
    <citation type="journal article" date="2016" name="Genome Announc.">
        <title>Draft Genome Sequences of Five Rapidly Growing Mycobacterium Species, M. thermoresistibile, M. fortuitum subsp. acetamidolyticum, M. canariasense, M. brisbanense, and M. novocastrense.</title>
        <authorList>
            <person name="Katahira K."/>
            <person name="Ogura Y."/>
            <person name="Gotoh Y."/>
            <person name="Hayashi T."/>
        </authorList>
    </citation>
    <scope>NUCLEOTIDE SEQUENCE [LARGE SCALE GENOMIC DNA]</scope>
    <source>
        <strain evidence="2">JCM15654</strain>
    </source>
</reference>
<evidence type="ECO:0000313" key="2">
    <source>
        <dbReference type="Proteomes" id="UP000069620"/>
    </source>
</evidence>
<protein>
    <submittedName>
        <fullName evidence="1">Site-specific recombinase XerD</fullName>
    </submittedName>
</protein>
<dbReference type="EMBL" id="BCSX01000006">
    <property type="protein sequence ID" value="GAS86380.1"/>
    <property type="molecule type" value="Genomic_DNA"/>
</dbReference>
<dbReference type="STRING" id="146020.RMCB_0476"/>
<comment type="caution">
    <text evidence="1">The sequence shown here is derived from an EMBL/GenBank/DDBJ whole genome shotgun (WGS) entry which is preliminary data.</text>
</comment>
<name>A0A100VUT5_9MYCO</name>
<dbReference type="Proteomes" id="UP000069620">
    <property type="component" value="Unassembled WGS sequence"/>
</dbReference>
<proteinExistence type="predicted"/>
<reference evidence="2" key="2">
    <citation type="submission" date="2016-02" db="EMBL/GenBank/DDBJ databases">
        <title>Draft genome sequence of five rapidly growing Mycobacterium species.</title>
        <authorList>
            <person name="Katahira K."/>
            <person name="Gotou Y."/>
            <person name="Iida K."/>
            <person name="Ogura Y."/>
            <person name="Hayashi T."/>
        </authorList>
    </citation>
    <scope>NUCLEOTIDE SEQUENCE [LARGE SCALE GENOMIC DNA]</scope>
    <source>
        <strain evidence="2">JCM15654</strain>
    </source>
</reference>
<evidence type="ECO:0000313" key="1">
    <source>
        <dbReference type="EMBL" id="GAS86380.1"/>
    </source>
</evidence>
<keyword evidence="2" id="KW-1185">Reference proteome</keyword>
<organism evidence="1 2">
    <name type="scientific">Mycolicibacterium brisbanense</name>
    <dbReference type="NCBI Taxonomy" id="146020"/>
    <lineage>
        <taxon>Bacteria</taxon>
        <taxon>Bacillati</taxon>
        <taxon>Actinomycetota</taxon>
        <taxon>Actinomycetes</taxon>
        <taxon>Mycobacteriales</taxon>
        <taxon>Mycobacteriaceae</taxon>
        <taxon>Mycolicibacterium</taxon>
    </lineage>
</organism>
<sequence length="179" mass="20063">MVPIEDANPGIDTINLTKAQASAWKEWLRTKPDGTPRRHAESILGAVRSFYLDVAACAHEDPSTWGQWAVPCPVSIRDVRGQQKRRAQRAHRMQARRRTLAPHMDALVAAAERAYLEAAELQALARSASFDDPFTVYGNTYIKHTPGKGSDRSRVYVLRDGSQMRVDIPYAVMRAFMPS</sequence>
<dbReference type="AlphaFoldDB" id="A0A100VUT5"/>
<dbReference type="RefSeq" id="WP_234791964.1">
    <property type="nucleotide sequence ID" value="NZ_BCSX01000006.1"/>
</dbReference>